<feature type="region of interest" description="Disordered" evidence="2">
    <location>
        <begin position="1"/>
        <end position="28"/>
    </location>
</feature>
<evidence type="ECO:0000256" key="2">
    <source>
        <dbReference type="SAM" id="MobiDB-lite"/>
    </source>
</evidence>
<keyword evidence="3" id="KW-1133">Transmembrane helix</keyword>
<dbReference type="InterPro" id="IPR023365">
    <property type="entry name" value="Sortase_dom-sf"/>
</dbReference>
<comment type="caution">
    <text evidence="4">The sequence shown here is derived from an EMBL/GenBank/DDBJ whole genome shotgun (WGS) entry which is preliminary data.</text>
</comment>
<dbReference type="OrthoDB" id="4425249at2"/>
<feature type="transmembrane region" description="Helical" evidence="3">
    <location>
        <begin position="32"/>
        <end position="54"/>
    </location>
</feature>
<dbReference type="CDD" id="cd05829">
    <property type="entry name" value="Sortase_F"/>
    <property type="match status" value="1"/>
</dbReference>
<evidence type="ECO:0000313" key="5">
    <source>
        <dbReference type="Proteomes" id="UP000239297"/>
    </source>
</evidence>
<sequence length="244" mass="25128">MEQPRTPDDASDQPGAPAQTRSEPRRPLAKRWVALPLVAAAGLALAVGVLPPSIGASSDTPSSSSTVSAAATLAPSSAPSAAETVPAPKASTPAPGPAAAKPTALSFPAAKIDMAVLPLTPSEADLATQTLVPPLTIDAYWLTSYGIPGAGSNNTTYIAGHSWDGRDAPFNALSEESLVGAEFTLTVETGDLTYVVDSVTTHDKDTLKDSDIWNIVPNRVVLISCYTEDPWGKNVVVTAMPKTA</sequence>
<keyword evidence="1" id="KW-0378">Hydrolase</keyword>
<dbReference type="SUPFAM" id="SSF63817">
    <property type="entry name" value="Sortase"/>
    <property type="match status" value="1"/>
</dbReference>
<dbReference type="EMBL" id="PRKW01000006">
    <property type="protein sequence ID" value="PPB48216.1"/>
    <property type="molecule type" value="Genomic_DNA"/>
</dbReference>
<dbReference type="InterPro" id="IPR005754">
    <property type="entry name" value="Sortase"/>
</dbReference>
<keyword evidence="3" id="KW-0812">Transmembrane</keyword>
<organism evidence="4 5">
    <name type="scientific">Arthrobacter pityocampae</name>
    <dbReference type="NCBI Taxonomy" id="547334"/>
    <lineage>
        <taxon>Bacteria</taxon>
        <taxon>Bacillati</taxon>
        <taxon>Actinomycetota</taxon>
        <taxon>Actinomycetes</taxon>
        <taxon>Micrococcales</taxon>
        <taxon>Micrococcaceae</taxon>
        <taxon>Arthrobacter</taxon>
    </lineage>
</organism>
<dbReference type="Pfam" id="PF04203">
    <property type="entry name" value="Sortase"/>
    <property type="match status" value="1"/>
</dbReference>
<dbReference type="GO" id="GO:0016787">
    <property type="term" value="F:hydrolase activity"/>
    <property type="evidence" value="ECO:0007669"/>
    <property type="project" value="UniProtKB-KW"/>
</dbReference>
<keyword evidence="3" id="KW-0472">Membrane</keyword>
<protein>
    <submittedName>
        <fullName evidence="4">Sortase</fullName>
    </submittedName>
</protein>
<evidence type="ECO:0000256" key="3">
    <source>
        <dbReference type="SAM" id="Phobius"/>
    </source>
</evidence>
<dbReference type="InterPro" id="IPR042001">
    <property type="entry name" value="Sortase_F"/>
</dbReference>
<evidence type="ECO:0000313" key="4">
    <source>
        <dbReference type="EMBL" id="PPB48216.1"/>
    </source>
</evidence>
<feature type="region of interest" description="Disordered" evidence="2">
    <location>
        <begin position="77"/>
        <end position="102"/>
    </location>
</feature>
<dbReference type="Gene3D" id="2.40.260.10">
    <property type="entry name" value="Sortase"/>
    <property type="match status" value="1"/>
</dbReference>
<dbReference type="RefSeq" id="WP_104122382.1">
    <property type="nucleotide sequence ID" value="NZ_PRKW01000006.1"/>
</dbReference>
<dbReference type="Proteomes" id="UP000239297">
    <property type="component" value="Unassembled WGS sequence"/>
</dbReference>
<dbReference type="AlphaFoldDB" id="A0A2S5IUK1"/>
<name>A0A2S5IUK1_9MICC</name>
<proteinExistence type="predicted"/>
<gene>
    <name evidence="4" type="ORF">C4K88_14715</name>
</gene>
<keyword evidence="5" id="KW-1185">Reference proteome</keyword>
<accession>A0A2S5IUK1</accession>
<reference evidence="4 5" key="1">
    <citation type="journal article" date="2014" name="Int. J. Syst. Evol. Microbiol.">
        <title>Arthrobacter pityocampae sp. nov., isolated from Thaumetopoea pityocampa (Lep., Thaumetopoeidae).</title>
        <authorList>
            <person name="Ince I.A."/>
            <person name="Demirbag Z."/>
            <person name="Kati H."/>
        </authorList>
    </citation>
    <scope>NUCLEOTIDE SEQUENCE [LARGE SCALE GENOMIC DNA]</scope>
    <source>
        <strain evidence="4 5">Tp2</strain>
    </source>
</reference>
<evidence type="ECO:0000256" key="1">
    <source>
        <dbReference type="ARBA" id="ARBA00022801"/>
    </source>
</evidence>